<dbReference type="Proteomes" id="UP000007800">
    <property type="component" value="Unassembled WGS sequence"/>
</dbReference>
<dbReference type="GO" id="GO:0000139">
    <property type="term" value="C:Golgi membrane"/>
    <property type="evidence" value="ECO:0007669"/>
    <property type="project" value="TreeGrafter"/>
</dbReference>
<comment type="similarity">
    <text evidence="2">Belongs to the sphingomyelin synthase family.</text>
</comment>
<dbReference type="GO" id="GO:0033188">
    <property type="term" value="F:sphingomyelin synthase activity"/>
    <property type="evidence" value="ECO:0007669"/>
    <property type="project" value="TreeGrafter"/>
</dbReference>
<dbReference type="GeneID" id="9055071"/>
<feature type="transmembrane region" description="Helical" evidence="9">
    <location>
        <begin position="367"/>
        <end position="385"/>
    </location>
</feature>
<dbReference type="RefSeq" id="XP_002769449.1">
    <property type="nucleotide sequence ID" value="XM_002769403.1"/>
</dbReference>
<keyword evidence="6 9" id="KW-1133">Transmembrane helix</keyword>
<evidence type="ECO:0000313" key="11">
    <source>
        <dbReference type="EMBL" id="EER02167.1"/>
    </source>
</evidence>
<evidence type="ECO:0000256" key="1">
    <source>
        <dbReference type="ARBA" id="ARBA00004141"/>
    </source>
</evidence>
<accession>C5LM36</accession>
<dbReference type="InParanoid" id="C5LM36"/>
<dbReference type="OrthoDB" id="422827at2759"/>
<dbReference type="GO" id="GO:0005886">
    <property type="term" value="C:plasma membrane"/>
    <property type="evidence" value="ECO:0007669"/>
    <property type="project" value="TreeGrafter"/>
</dbReference>
<keyword evidence="12" id="KW-1185">Reference proteome</keyword>
<evidence type="ECO:0000256" key="9">
    <source>
        <dbReference type="SAM" id="Phobius"/>
    </source>
</evidence>
<keyword evidence="3" id="KW-0808">Transferase</keyword>
<keyword evidence="5" id="KW-0746">Sphingolipid metabolism</keyword>
<evidence type="ECO:0000256" key="6">
    <source>
        <dbReference type="ARBA" id="ARBA00022989"/>
    </source>
</evidence>
<protein>
    <recommendedName>
        <fullName evidence="10">Sphingomyelin synthase-like domain-containing protein</fullName>
    </recommendedName>
</protein>
<dbReference type="PANTHER" id="PTHR21290">
    <property type="entry name" value="SPHINGOMYELIN SYNTHETASE"/>
    <property type="match status" value="1"/>
</dbReference>
<evidence type="ECO:0000259" key="10">
    <source>
        <dbReference type="Pfam" id="PF14360"/>
    </source>
</evidence>
<evidence type="ECO:0000313" key="12">
    <source>
        <dbReference type="Proteomes" id="UP000007800"/>
    </source>
</evidence>
<name>C5LM36_PERM5</name>
<dbReference type="GO" id="GO:0005789">
    <property type="term" value="C:endoplasmic reticulum membrane"/>
    <property type="evidence" value="ECO:0007669"/>
    <property type="project" value="TreeGrafter"/>
</dbReference>
<dbReference type="AlphaFoldDB" id="C5LM36"/>
<evidence type="ECO:0000256" key="2">
    <source>
        <dbReference type="ARBA" id="ARBA00005441"/>
    </source>
</evidence>
<evidence type="ECO:0000256" key="8">
    <source>
        <dbReference type="ARBA" id="ARBA00023136"/>
    </source>
</evidence>
<feature type="transmembrane region" description="Helical" evidence="9">
    <location>
        <begin position="278"/>
        <end position="301"/>
    </location>
</feature>
<keyword evidence="7" id="KW-0443">Lipid metabolism</keyword>
<dbReference type="EMBL" id="GG683392">
    <property type="protein sequence ID" value="EER02167.1"/>
    <property type="molecule type" value="Genomic_DNA"/>
</dbReference>
<feature type="transmembrane region" description="Helical" evidence="9">
    <location>
        <begin position="248"/>
        <end position="266"/>
    </location>
</feature>
<evidence type="ECO:0000256" key="7">
    <source>
        <dbReference type="ARBA" id="ARBA00023098"/>
    </source>
</evidence>
<feature type="domain" description="Sphingomyelin synthase-like" evidence="10">
    <location>
        <begin position="340"/>
        <end position="384"/>
    </location>
</feature>
<gene>
    <name evidence="11" type="ORF">Pmar_PMAR008948</name>
</gene>
<evidence type="ECO:0000256" key="4">
    <source>
        <dbReference type="ARBA" id="ARBA00022692"/>
    </source>
</evidence>
<proteinExistence type="inferred from homology"/>
<dbReference type="PANTHER" id="PTHR21290:SF62">
    <property type="entry name" value="PHOSPHATIDYLINOSITOL:CERAMIDE INOSITOLPHOSPHOTRANSFERASE 1-RELATED"/>
    <property type="match status" value="1"/>
</dbReference>
<keyword evidence="4 9" id="KW-0812">Transmembrane</keyword>
<feature type="transmembrane region" description="Helical" evidence="9">
    <location>
        <begin position="182"/>
        <end position="200"/>
    </location>
</feature>
<dbReference type="InterPro" id="IPR045221">
    <property type="entry name" value="Sphingomyelin_synth-like"/>
</dbReference>
<evidence type="ECO:0000256" key="3">
    <source>
        <dbReference type="ARBA" id="ARBA00022679"/>
    </source>
</evidence>
<dbReference type="Pfam" id="PF14360">
    <property type="entry name" value="PAP2_C"/>
    <property type="match status" value="1"/>
</dbReference>
<dbReference type="GO" id="GO:0046513">
    <property type="term" value="P:ceramide biosynthetic process"/>
    <property type="evidence" value="ECO:0007669"/>
    <property type="project" value="TreeGrafter"/>
</dbReference>
<dbReference type="InterPro" id="IPR025749">
    <property type="entry name" value="Sphingomyelin_synth-like_dom"/>
</dbReference>
<evidence type="ECO:0000256" key="5">
    <source>
        <dbReference type="ARBA" id="ARBA00022919"/>
    </source>
</evidence>
<sequence length="417" mass="46729">MGGGDNECIGTVLHTLKETETDGKVRPVEPIKIVKTQVFVREEAAQKEEEEDKRKKAQLLRCRMDVMKDCQKGASIGIGKYLAASHKRKSHGAASGEEGRGPMLGQMENFLYFFSLTIPESIVHLADPAAETNSTTNNENEYMDQSLARVESQAAYANMNNSSKARTYFARVLRKSRIEWEVFKVAWPWIVIGIIFQILHDWAHNWVYYLSGKYNVYGGPENALVDFGHMAFPDIDTLTVSPAPENPVLYTCMFLAVAFVVIAPIFGDRDDFTLIGAIWRVLNVCDFTILFRCISFLVTILPAPAPHCQEAPPPNAPLEPFFSPPTSAGQVLSGFDVQNGCGDLVFSSHMMYCLLATLVVTHYSRSLVLMVIEWLLCCALVCLIWRKDRIIRWTCGLVGTRCLWFGYAFTISSPTIQ</sequence>
<dbReference type="GO" id="GO:0047493">
    <property type="term" value="F:ceramide cholinephosphotransferase activity"/>
    <property type="evidence" value="ECO:0007669"/>
    <property type="project" value="TreeGrafter"/>
</dbReference>
<keyword evidence="8 9" id="KW-0472">Membrane</keyword>
<comment type="subcellular location">
    <subcellularLocation>
        <location evidence="1">Membrane</location>
        <topology evidence="1">Multi-pass membrane protein</topology>
    </subcellularLocation>
</comment>
<organism evidence="12">
    <name type="scientific">Perkinsus marinus (strain ATCC 50983 / TXsc)</name>
    <dbReference type="NCBI Taxonomy" id="423536"/>
    <lineage>
        <taxon>Eukaryota</taxon>
        <taxon>Sar</taxon>
        <taxon>Alveolata</taxon>
        <taxon>Perkinsozoa</taxon>
        <taxon>Perkinsea</taxon>
        <taxon>Perkinsida</taxon>
        <taxon>Perkinsidae</taxon>
        <taxon>Perkinsus</taxon>
    </lineage>
</organism>
<reference evidence="11 12" key="1">
    <citation type="submission" date="2008-07" db="EMBL/GenBank/DDBJ databases">
        <authorList>
            <person name="El-Sayed N."/>
            <person name="Caler E."/>
            <person name="Inman J."/>
            <person name="Amedeo P."/>
            <person name="Hass B."/>
            <person name="Wortman J."/>
        </authorList>
    </citation>
    <scope>NUCLEOTIDE SEQUENCE [LARGE SCALE GENOMIC DNA]</scope>
    <source>
        <strain evidence="12">ATCC 50983 / TXsc</strain>
    </source>
</reference>